<name>A0A4Q0Y916_9BACT</name>
<dbReference type="Proteomes" id="UP000290172">
    <property type="component" value="Unassembled WGS sequence"/>
</dbReference>
<dbReference type="Gene3D" id="3.40.50.300">
    <property type="entry name" value="P-loop containing nucleotide triphosphate hydrolases"/>
    <property type="match status" value="2"/>
</dbReference>
<keyword evidence="3 6" id="KW-0067">ATP-binding</keyword>
<keyword evidence="4" id="KW-0175">Coiled coil</keyword>
<dbReference type="PANTHER" id="PTHR19211:SF14">
    <property type="entry name" value="ATP-BINDING CASSETTE SUB-FAMILY F MEMBER 1"/>
    <property type="match status" value="1"/>
</dbReference>
<dbReference type="PANTHER" id="PTHR19211">
    <property type="entry name" value="ATP-BINDING TRANSPORT PROTEIN-RELATED"/>
    <property type="match status" value="1"/>
</dbReference>
<accession>A0A4Q0Y916</accession>
<sequence>MQYLQINNLTFKYTSSEIFSNLNLSFEKGWSCLVGSNGSGKTTLFKLIAKILKPQEGNIVGNELVYYCEQELHEKPNGFEEFLYTYNTKTFKLKELLHIEEEWVYRWETLSFGEQKRIQIAIALFLEPDVLLLDEPSNHLDIKTKEILINSLKNFKGIGILISHDRELLNSLCNNTVIIKNKKIYNYKTTFQKAIEELDLYFNFLQKENENINNKVKKLQNNIQVQKEKVSQSKSRLSKKNIDTKDKSLKEKINLAKLTGKDKSDSKLVTSFSKKAQELSSKKNEIEKSFDKGISIKDEKSKKENFSFLLQKGQLHLGEKKILKYENLSLNKGDKIAIIGDNGVGKSSFLKLLISKITPLKSYLYLPQEIDLKQKENLFEAIKSLNNEKKGELFTLIQRLSSNPKNLLNNENTSSGELRKLFIAKALLDNIQLIILDEPTNHMDIDSIQSLEQALKEYQNTLIVVSHDKTFIKNINTRKYSITKGIDDFYELKELNANNTI</sequence>
<dbReference type="RefSeq" id="WP_128983025.1">
    <property type="nucleotide sequence ID" value="NZ_PDKJ01000016.1"/>
</dbReference>
<dbReference type="GO" id="GO:0016887">
    <property type="term" value="F:ATP hydrolysis activity"/>
    <property type="evidence" value="ECO:0007669"/>
    <property type="project" value="InterPro"/>
</dbReference>
<feature type="domain" description="ABC transporter" evidence="5">
    <location>
        <begin position="4"/>
        <end position="207"/>
    </location>
</feature>
<evidence type="ECO:0000313" key="6">
    <source>
        <dbReference type="EMBL" id="RXJ66345.1"/>
    </source>
</evidence>
<evidence type="ECO:0000256" key="1">
    <source>
        <dbReference type="ARBA" id="ARBA00022737"/>
    </source>
</evidence>
<evidence type="ECO:0000259" key="5">
    <source>
        <dbReference type="PROSITE" id="PS50893"/>
    </source>
</evidence>
<gene>
    <name evidence="6" type="ORF">CRV08_13530</name>
</gene>
<dbReference type="InterPro" id="IPR017871">
    <property type="entry name" value="ABC_transporter-like_CS"/>
</dbReference>
<dbReference type="PROSITE" id="PS50893">
    <property type="entry name" value="ABC_TRANSPORTER_2"/>
    <property type="match status" value="2"/>
</dbReference>
<dbReference type="AlphaFoldDB" id="A0A4Q0Y916"/>
<dbReference type="SMART" id="SM00382">
    <property type="entry name" value="AAA"/>
    <property type="match status" value="2"/>
</dbReference>
<dbReference type="Pfam" id="PF00005">
    <property type="entry name" value="ABC_tran"/>
    <property type="match status" value="2"/>
</dbReference>
<feature type="domain" description="ABC transporter" evidence="5">
    <location>
        <begin position="301"/>
        <end position="501"/>
    </location>
</feature>
<organism evidence="6 7">
    <name type="scientific">Halarcobacter ebronensis</name>
    <dbReference type="NCBI Taxonomy" id="1462615"/>
    <lineage>
        <taxon>Bacteria</taxon>
        <taxon>Pseudomonadati</taxon>
        <taxon>Campylobacterota</taxon>
        <taxon>Epsilonproteobacteria</taxon>
        <taxon>Campylobacterales</taxon>
        <taxon>Arcobacteraceae</taxon>
        <taxon>Halarcobacter</taxon>
    </lineage>
</organism>
<feature type="coiled-coil region" evidence="4">
    <location>
        <begin position="195"/>
        <end position="236"/>
    </location>
</feature>
<comment type="caution">
    <text evidence="6">The sequence shown here is derived from an EMBL/GenBank/DDBJ whole genome shotgun (WGS) entry which is preliminary data.</text>
</comment>
<dbReference type="SUPFAM" id="SSF52540">
    <property type="entry name" value="P-loop containing nucleoside triphosphate hydrolases"/>
    <property type="match status" value="2"/>
</dbReference>
<keyword evidence="1" id="KW-0677">Repeat</keyword>
<dbReference type="CDD" id="cd03221">
    <property type="entry name" value="ABCF_EF-3"/>
    <property type="match status" value="2"/>
</dbReference>
<dbReference type="GO" id="GO:0005524">
    <property type="term" value="F:ATP binding"/>
    <property type="evidence" value="ECO:0007669"/>
    <property type="project" value="UniProtKB-KW"/>
</dbReference>
<proteinExistence type="predicted"/>
<evidence type="ECO:0000313" key="7">
    <source>
        <dbReference type="Proteomes" id="UP000290172"/>
    </source>
</evidence>
<dbReference type="InterPro" id="IPR027417">
    <property type="entry name" value="P-loop_NTPase"/>
</dbReference>
<evidence type="ECO:0000256" key="3">
    <source>
        <dbReference type="ARBA" id="ARBA00022840"/>
    </source>
</evidence>
<dbReference type="InterPro" id="IPR050611">
    <property type="entry name" value="ABCF"/>
</dbReference>
<dbReference type="EMBL" id="PDKJ01000016">
    <property type="protein sequence ID" value="RXJ66345.1"/>
    <property type="molecule type" value="Genomic_DNA"/>
</dbReference>
<protein>
    <submittedName>
        <fullName evidence="6">ABC transporter ATP-binding protein</fullName>
    </submittedName>
</protein>
<keyword evidence="2" id="KW-0547">Nucleotide-binding</keyword>
<reference evidence="6 7" key="1">
    <citation type="submission" date="2017-10" db="EMBL/GenBank/DDBJ databases">
        <title>Genomics of the genus Arcobacter.</title>
        <authorList>
            <person name="Perez-Cataluna A."/>
            <person name="Figueras M.J."/>
        </authorList>
    </citation>
    <scope>NUCLEOTIDE SEQUENCE [LARGE SCALE GENOMIC DNA]</scope>
    <source>
        <strain evidence="6 7">CECT 8993</strain>
    </source>
</reference>
<evidence type="ECO:0000256" key="4">
    <source>
        <dbReference type="SAM" id="Coils"/>
    </source>
</evidence>
<dbReference type="InterPro" id="IPR003439">
    <property type="entry name" value="ABC_transporter-like_ATP-bd"/>
</dbReference>
<dbReference type="PROSITE" id="PS00211">
    <property type="entry name" value="ABC_TRANSPORTER_1"/>
    <property type="match status" value="1"/>
</dbReference>
<dbReference type="InterPro" id="IPR003593">
    <property type="entry name" value="AAA+_ATPase"/>
</dbReference>
<evidence type="ECO:0000256" key="2">
    <source>
        <dbReference type="ARBA" id="ARBA00022741"/>
    </source>
</evidence>